<reference evidence="2" key="1">
    <citation type="submission" date="2023-03" db="EMBL/GenBank/DDBJ databases">
        <title>Massive genome expansion in bonnet fungi (Mycena s.s.) driven by repeated elements and novel gene families across ecological guilds.</title>
        <authorList>
            <consortium name="Lawrence Berkeley National Laboratory"/>
            <person name="Harder C.B."/>
            <person name="Miyauchi S."/>
            <person name="Viragh M."/>
            <person name="Kuo A."/>
            <person name="Thoen E."/>
            <person name="Andreopoulos B."/>
            <person name="Lu D."/>
            <person name="Skrede I."/>
            <person name="Drula E."/>
            <person name="Henrissat B."/>
            <person name="Morin E."/>
            <person name="Kohler A."/>
            <person name="Barry K."/>
            <person name="LaButti K."/>
            <person name="Morin E."/>
            <person name="Salamov A."/>
            <person name="Lipzen A."/>
            <person name="Mereny Z."/>
            <person name="Hegedus B."/>
            <person name="Baldrian P."/>
            <person name="Stursova M."/>
            <person name="Weitz H."/>
            <person name="Taylor A."/>
            <person name="Grigoriev I.V."/>
            <person name="Nagy L.G."/>
            <person name="Martin F."/>
            <person name="Kauserud H."/>
        </authorList>
    </citation>
    <scope>NUCLEOTIDE SEQUENCE</scope>
    <source>
        <strain evidence="2">CBHHK002</strain>
    </source>
</reference>
<organism evidence="2 3">
    <name type="scientific">Mycena albidolilacea</name>
    <dbReference type="NCBI Taxonomy" id="1033008"/>
    <lineage>
        <taxon>Eukaryota</taxon>
        <taxon>Fungi</taxon>
        <taxon>Dikarya</taxon>
        <taxon>Basidiomycota</taxon>
        <taxon>Agaricomycotina</taxon>
        <taxon>Agaricomycetes</taxon>
        <taxon>Agaricomycetidae</taxon>
        <taxon>Agaricales</taxon>
        <taxon>Marasmiineae</taxon>
        <taxon>Mycenaceae</taxon>
        <taxon>Mycena</taxon>
    </lineage>
</organism>
<dbReference type="Proteomes" id="UP001218218">
    <property type="component" value="Unassembled WGS sequence"/>
</dbReference>
<gene>
    <name evidence="2" type="ORF">DFH08DRAFT_823959</name>
</gene>
<name>A0AAD6Z5B0_9AGAR</name>
<feature type="region of interest" description="Disordered" evidence="1">
    <location>
        <begin position="168"/>
        <end position="193"/>
    </location>
</feature>
<sequence>MKGVTRPMKALLPPRLLTAFIRSRSGASSVPFQKRYKADELNARIGVVRRVPEVGRLPSPLDVRRLRFPPEAGRLPFLPRSAVSQDPYKVDELSVKIGALNVSPQNQSKFAKDMQWRFSDFLLNVLNCRSLCDPGLKPVIPSVNGCGTVLGSAKKLIARTLDLPNPGRRANTYREITLPPPGQSAGDQSDSVSIPSAIRGSRGSEHEVCVRIATEYCTNEELDRTKKRNEYPPVSQSGANMKVKNNGCLRDERSWTREEEKSYIPVPTPMEWKIHLLEEYSPGIAQGGAGDTESPAYGVQNSAQAPISAFHQWSARINLARITTSFCGFGVPHVEELEKKTQGSEFDLFWRMAG</sequence>
<evidence type="ECO:0000313" key="2">
    <source>
        <dbReference type="EMBL" id="KAJ7307875.1"/>
    </source>
</evidence>
<comment type="caution">
    <text evidence="2">The sequence shown here is derived from an EMBL/GenBank/DDBJ whole genome shotgun (WGS) entry which is preliminary data.</text>
</comment>
<dbReference type="EMBL" id="JARIHO010000086">
    <property type="protein sequence ID" value="KAJ7307875.1"/>
    <property type="molecule type" value="Genomic_DNA"/>
</dbReference>
<accession>A0AAD6Z5B0</accession>
<evidence type="ECO:0000256" key="1">
    <source>
        <dbReference type="SAM" id="MobiDB-lite"/>
    </source>
</evidence>
<dbReference type="AlphaFoldDB" id="A0AAD6Z5B0"/>
<proteinExistence type="predicted"/>
<keyword evidence="3" id="KW-1185">Reference proteome</keyword>
<evidence type="ECO:0000313" key="3">
    <source>
        <dbReference type="Proteomes" id="UP001218218"/>
    </source>
</evidence>
<protein>
    <submittedName>
        <fullName evidence="2">Uncharacterized protein</fullName>
    </submittedName>
</protein>